<dbReference type="EMBL" id="MU393596">
    <property type="protein sequence ID" value="KAI4860182.1"/>
    <property type="molecule type" value="Genomic_DNA"/>
</dbReference>
<evidence type="ECO:0000313" key="2">
    <source>
        <dbReference type="Proteomes" id="UP001497700"/>
    </source>
</evidence>
<gene>
    <name evidence="1" type="ORF">F4820DRAFT_465945</name>
</gene>
<reference evidence="1 2" key="1">
    <citation type="journal article" date="2022" name="New Phytol.">
        <title>Ecological generalism drives hyperdiversity of secondary metabolite gene clusters in xylarialean endophytes.</title>
        <authorList>
            <person name="Franco M.E.E."/>
            <person name="Wisecaver J.H."/>
            <person name="Arnold A.E."/>
            <person name="Ju Y.M."/>
            <person name="Slot J.C."/>
            <person name="Ahrendt S."/>
            <person name="Moore L.P."/>
            <person name="Eastman K.E."/>
            <person name="Scott K."/>
            <person name="Konkel Z."/>
            <person name="Mondo S.J."/>
            <person name="Kuo A."/>
            <person name="Hayes R.D."/>
            <person name="Haridas S."/>
            <person name="Andreopoulos B."/>
            <person name="Riley R."/>
            <person name="LaButti K."/>
            <person name="Pangilinan J."/>
            <person name="Lipzen A."/>
            <person name="Amirebrahimi M."/>
            <person name="Yan J."/>
            <person name="Adam C."/>
            <person name="Keymanesh K."/>
            <person name="Ng V."/>
            <person name="Louie K."/>
            <person name="Northen T."/>
            <person name="Drula E."/>
            <person name="Henrissat B."/>
            <person name="Hsieh H.M."/>
            <person name="Youens-Clark K."/>
            <person name="Lutzoni F."/>
            <person name="Miadlikowska J."/>
            <person name="Eastwood D.C."/>
            <person name="Hamelin R.C."/>
            <person name="Grigoriev I.V."/>
            <person name="U'Ren J.M."/>
        </authorList>
    </citation>
    <scope>NUCLEOTIDE SEQUENCE [LARGE SCALE GENOMIC DNA]</scope>
    <source>
        <strain evidence="1 2">CBS 119005</strain>
    </source>
</reference>
<dbReference type="Proteomes" id="UP001497700">
    <property type="component" value="Unassembled WGS sequence"/>
</dbReference>
<proteinExistence type="predicted"/>
<sequence>MSQNSNASDSSDGQSQDQANLDPQDYPQRINELFLWFANRLVRRTDRITDIFRRGEIDADQHRERLFATNEQTQQSFNRRRARIDARFGRDDAVVPSFDEWLGRLRLDGDNEGAFGDLWSNSTEEPGPAPDVGVPYATLTTLPVELLINIVENLPARDSLRLGFTIPDRFLQEEEGGLNVIRNDALTIERGQVADGEHAMLVHAIIEGYSVAEIEMILDIYDEVIGNNSVNFQVANSPPYLLAAIRVSRPEVVAFLLDRGADITFGVAPDDTAEREAFLSLAWRADRAGAPWGHNSLIDRARELVVLFTVLSFDSIEEWADNVLANYMIRTIVDYLSVDGPIWSAVYMQVVNAIMSRDPSNVTRQRLLAAMPELLRHLVSCSLSNPTHFTPMVPGTRNHQARVRDVRSVHEALRFFIIHHGIPVELEFIVMTGAINPEAAIVMIQSIETRERTNVIYYRVIDRVAATGYGTHWVNNGFLEFITTDLQAEEPQSDAMEAQLLYAAIRDNNLDIVDLLRRRKVLPSKQSIFLSIYRNDEALFMRLLDMVRQREDTYDALPAAQPHDLREQDYFDTLSWNFTPLDVAIMFRNYTFLNTLCRYENPQGAITPDLLNTLREELDAHSQFQTVFEWRNWVNAREIPAQIPVDRREGIRPLAVEPLLACARRIWADETDFITNLENFFNSGF</sequence>
<evidence type="ECO:0000313" key="1">
    <source>
        <dbReference type="EMBL" id="KAI4860182.1"/>
    </source>
</evidence>
<protein>
    <submittedName>
        <fullName evidence="1">Uncharacterized protein</fullName>
    </submittedName>
</protein>
<name>A0ACB9YL98_9PEZI</name>
<organism evidence="1 2">
    <name type="scientific">Hypoxylon rubiginosum</name>
    <dbReference type="NCBI Taxonomy" id="110542"/>
    <lineage>
        <taxon>Eukaryota</taxon>
        <taxon>Fungi</taxon>
        <taxon>Dikarya</taxon>
        <taxon>Ascomycota</taxon>
        <taxon>Pezizomycotina</taxon>
        <taxon>Sordariomycetes</taxon>
        <taxon>Xylariomycetidae</taxon>
        <taxon>Xylariales</taxon>
        <taxon>Hypoxylaceae</taxon>
        <taxon>Hypoxylon</taxon>
    </lineage>
</organism>
<comment type="caution">
    <text evidence="1">The sequence shown here is derived from an EMBL/GenBank/DDBJ whole genome shotgun (WGS) entry which is preliminary data.</text>
</comment>
<keyword evidence="2" id="KW-1185">Reference proteome</keyword>
<accession>A0ACB9YL98</accession>